<protein>
    <submittedName>
        <fullName evidence="1">Uncharacterized protein</fullName>
    </submittedName>
</protein>
<accession>A0A7R6STG0</accession>
<dbReference type="KEGG" id="ajp:AMJAP_2049"/>
<evidence type="ECO:0000313" key="1">
    <source>
        <dbReference type="EMBL" id="BBB26640.1"/>
    </source>
</evidence>
<gene>
    <name evidence="1" type="ORF">AMJAP_2049</name>
</gene>
<dbReference type="EMBL" id="AP014545">
    <property type="protein sequence ID" value="BBB26640.1"/>
    <property type="molecule type" value="Genomic_DNA"/>
</dbReference>
<reference evidence="1 2" key="1">
    <citation type="journal article" date="2008" name="Int. J. Syst. Evol. Microbiol.">
        <title>Amphritea japonica sp. nov. and Amphritea balenae sp. nov., isolated from the sediment adjacent to sperm whale carcasses off Kagoshima, Japan.</title>
        <authorList>
            <person name="Miyazaki M."/>
            <person name="Nogi Y."/>
            <person name="Fujiwara Y."/>
            <person name="Kawato M."/>
            <person name="Nagahama T."/>
            <person name="Kubokawa K."/>
            <person name="Horikoshi K."/>
        </authorList>
    </citation>
    <scope>NUCLEOTIDE SEQUENCE [LARGE SCALE GENOMIC DNA]</scope>
    <source>
        <strain evidence="1 2">ATCC BAA-1530</strain>
    </source>
</reference>
<organism evidence="1 2">
    <name type="scientific">Amphritea japonica ATCC BAA-1530</name>
    <dbReference type="NCBI Taxonomy" id="1278309"/>
    <lineage>
        <taxon>Bacteria</taxon>
        <taxon>Pseudomonadati</taxon>
        <taxon>Pseudomonadota</taxon>
        <taxon>Gammaproteobacteria</taxon>
        <taxon>Oceanospirillales</taxon>
        <taxon>Oceanospirillaceae</taxon>
        <taxon>Amphritea</taxon>
    </lineage>
</organism>
<proteinExistence type="predicted"/>
<evidence type="ECO:0000313" key="2">
    <source>
        <dbReference type="Proteomes" id="UP000595663"/>
    </source>
</evidence>
<dbReference type="Proteomes" id="UP000595663">
    <property type="component" value="Chromosome"/>
</dbReference>
<keyword evidence="2" id="KW-1185">Reference proteome</keyword>
<sequence>MYISSQFHQCFPILFILPTVANSAFRRQDLFDIPPLKGMLTPDFSLFIIELRIVMSRSLSLTAALLVLLILGGCATGNMRSFPTAIPVKSLSGVIAEKDGTLWFRPCNDRLWWPVQDYTEEQELAGYYRQFILDSKAELYFELQGAVDPEQENSLLVKQLDTIGGTAATCNFQLRDVEFRAASSSPYWVADIGTKMTAVKSVNPAGSYHFFTLEESTDDPLVAHVYREKTKVAQPLQIKILSERCVDPENGTVLPFSAEMKFFGNIYKGCARKGHPSSEFLSGFYWHQPQDKPQILFKLSPNKRVQLVTRDSAGHAVTERGTWQSLESGKLIFSMLDSNEKEYLMLFRWEGAGRLILQAGSEHYTSAGAAFRLWRPSGLSGGTLLEDQVVKVQESSTREPAVTESAATVIDKAELFSETVLPANIDDELLNEIIVTD</sequence>
<name>A0A7R6STG0_9GAMM</name>
<dbReference type="AlphaFoldDB" id="A0A7R6STG0"/>